<dbReference type="InterPro" id="IPR011712">
    <property type="entry name" value="Sig_transdc_His_kin_sub3_dim/P"/>
</dbReference>
<dbReference type="PANTHER" id="PTHR24421">
    <property type="entry name" value="NITRATE/NITRITE SENSOR PROTEIN NARX-RELATED"/>
    <property type="match status" value="1"/>
</dbReference>
<keyword evidence="5" id="KW-0547">Nucleotide-binding</keyword>
<evidence type="ECO:0000313" key="12">
    <source>
        <dbReference type="EMBL" id="SMC65111.1"/>
    </source>
</evidence>
<keyword evidence="10" id="KW-0472">Membrane</keyword>
<evidence type="ECO:0000256" key="3">
    <source>
        <dbReference type="ARBA" id="ARBA00022553"/>
    </source>
</evidence>
<dbReference type="InterPro" id="IPR036890">
    <property type="entry name" value="HATPase_C_sf"/>
</dbReference>
<keyword evidence="10" id="KW-1133">Transmembrane helix</keyword>
<dbReference type="InterPro" id="IPR005467">
    <property type="entry name" value="His_kinase_dom"/>
</dbReference>
<dbReference type="Gene3D" id="3.30.565.10">
    <property type="entry name" value="Histidine kinase-like ATPase, C-terminal domain"/>
    <property type="match status" value="1"/>
</dbReference>
<accession>A0A1W2AXC5</accession>
<evidence type="ECO:0000256" key="5">
    <source>
        <dbReference type="ARBA" id="ARBA00022741"/>
    </source>
</evidence>
<evidence type="ECO:0000256" key="1">
    <source>
        <dbReference type="ARBA" id="ARBA00000085"/>
    </source>
</evidence>
<dbReference type="OrthoDB" id="9778366at2"/>
<evidence type="ECO:0000256" key="2">
    <source>
        <dbReference type="ARBA" id="ARBA00012438"/>
    </source>
</evidence>
<keyword evidence="9" id="KW-0802">TPR repeat</keyword>
<evidence type="ECO:0000256" key="4">
    <source>
        <dbReference type="ARBA" id="ARBA00022679"/>
    </source>
</evidence>
<dbReference type="RefSeq" id="WP_084017315.1">
    <property type="nucleotide sequence ID" value="NZ_FWXS01000005.1"/>
</dbReference>
<dbReference type="EC" id="2.7.13.3" evidence="2"/>
<sequence length="650" mass="74149">MSYTNIIICKIKLSKAIVFLFAGLILINVSCNQPEKDSSKSSSKINELNEKIFEELHKQTYEAPLATREKCFDLLKKISPKDLNSKIKLLKYIGSSYVFETNYPEAIKYYNKALNIAEETNNYNEIANLNNNLGMIFNEIGNFKTSYTYYFAALDNYDLAKNKDKKIGTLNNIGVIYLNLQNHEKALKFFEEALDSTVQHKDTILVASVLNNLAICYSEKNPQQALEELRNGIALSEKVNNQYGLCISYQIMGNIYLNSKEKQKAYDAYTKSIEIAEKANLSHQLSISKVGLGRVFLSMDKIDSALNIAHEVMHVAKEQNSLVLKSEAHHMLSDVYKANNEFEKSLINFQEHVKSQQELTNQTVVNQIYDVEFNHLSQLNKMQHLELEKKEMAISNKNSLLFFISLVFLLVLIGFYLAYRNHRHKQKVKLQTTVIELTKKKSKAALEAEIQERKRIGQELHDSLGYLLSLAGLNASVLHKRKDITEEKKNELLNSLMESIDDAFEEVRTISHNLAPSLLSEYGLKGALKNISDRINQSSRLKMTFDTFGLDAKIDDLIENVLYRTIQEIVNNTIKHAEATELFIQIAQDQNQITIMAEDNGKGFDIEEIKKQSSFGLYHIKSAVENLNGNLHIDSKINRGTIISIFIPLK</sequence>
<dbReference type="GO" id="GO:0046983">
    <property type="term" value="F:protein dimerization activity"/>
    <property type="evidence" value="ECO:0007669"/>
    <property type="project" value="InterPro"/>
</dbReference>
<dbReference type="SUPFAM" id="SSF48452">
    <property type="entry name" value="TPR-like"/>
    <property type="match status" value="2"/>
</dbReference>
<dbReference type="AlphaFoldDB" id="A0A1W2AXC5"/>
<dbReference type="PROSITE" id="PS50109">
    <property type="entry name" value="HIS_KIN"/>
    <property type="match status" value="1"/>
</dbReference>
<keyword evidence="7" id="KW-0067">ATP-binding</keyword>
<feature type="repeat" description="TPR" evidence="9">
    <location>
        <begin position="87"/>
        <end position="120"/>
    </location>
</feature>
<dbReference type="GO" id="GO:0005524">
    <property type="term" value="F:ATP binding"/>
    <property type="evidence" value="ECO:0007669"/>
    <property type="project" value="UniProtKB-KW"/>
</dbReference>
<keyword evidence="3" id="KW-0597">Phosphoprotein</keyword>
<dbReference type="InterPro" id="IPR003594">
    <property type="entry name" value="HATPase_dom"/>
</dbReference>
<evidence type="ECO:0000256" key="10">
    <source>
        <dbReference type="SAM" id="Phobius"/>
    </source>
</evidence>
<reference evidence="12 13" key="1">
    <citation type="submission" date="2017-04" db="EMBL/GenBank/DDBJ databases">
        <authorList>
            <person name="Afonso C.L."/>
            <person name="Miller P.J."/>
            <person name="Scott M.A."/>
            <person name="Spackman E."/>
            <person name="Goraichik I."/>
            <person name="Dimitrov K.M."/>
            <person name="Suarez D.L."/>
            <person name="Swayne D.E."/>
        </authorList>
    </citation>
    <scope>NUCLEOTIDE SEQUENCE [LARGE SCALE GENOMIC DNA]</scope>
    <source>
        <strain evidence="12 13">CGMCC 1.12708</strain>
    </source>
</reference>
<dbReference type="Gene3D" id="1.20.5.1930">
    <property type="match status" value="1"/>
</dbReference>
<proteinExistence type="predicted"/>
<dbReference type="InterPro" id="IPR011990">
    <property type="entry name" value="TPR-like_helical_dom_sf"/>
</dbReference>
<dbReference type="Gene3D" id="1.25.40.10">
    <property type="entry name" value="Tetratricopeptide repeat domain"/>
    <property type="match status" value="3"/>
</dbReference>
<feature type="repeat" description="TPR" evidence="9">
    <location>
        <begin position="246"/>
        <end position="279"/>
    </location>
</feature>
<dbReference type="Pfam" id="PF07730">
    <property type="entry name" value="HisKA_3"/>
    <property type="match status" value="1"/>
</dbReference>
<dbReference type="Pfam" id="PF13424">
    <property type="entry name" value="TPR_12"/>
    <property type="match status" value="2"/>
</dbReference>
<evidence type="ECO:0000256" key="9">
    <source>
        <dbReference type="PROSITE-ProRule" id="PRU00339"/>
    </source>
</evidence>
<dbReference type="GO" id="GO:0016020">
    <property type="term" value="C:membrane"/>
    <property type="evidence" value="ECO:0007669"/>
    <property type="project" value="InterPro"/>
</dbReference>
<dbReference type="Proteomes" id="UP000192393">
    <property type="component" value="Unassembled WGS sequence"/>
</dbReference>
<dbReference type="CDD" id="cd16917">
    <property type="entry name" value="HATPase_UhpB-NarQ-NarX-like"/>
    <property type="match status" value="1"/>
</dbReference>
<dbReference type="GO" id="GO:0000155">
    <property type="term" value="F:phosphorelay sensor kinase activity"/>
    <property type="evidence" value="ECO:0007669"/>
    <property type="project" value="InterPro"/>
</dbReference>
<feature type="transmembrane region" description="Helical" evidence="10">
    <location>
        <begin position="400"/>
        <end position="419"/>
    </location>
</feature>
<dbReference type="PANTHER" id="PTHR24421:SF10">
    <property type="entry name" value="NITRATE_NITRITE SENSOR PROTEIN NARQ"/>
    <property type="match status" value="1"/>
</dbReference>
<evidence type="ECO:0000313" key="13">
    <source>
        <dbReference type="Proteomes" id="UP000192393"/>
    </source>
</evidence>
<dbReference type="EMBL" id="FWXS01000005">
    <property type="protein sequence ID" value="SMC65111.1"/>
    <property type="molecule type" value="Genomic_DNA"/>
</dbReference>
<evidence type="ECO:0000256" key="7">
    <source>
        <dbReference type="ARBA" id="ARBA00022840"/>
    </source>
</evidence>
<dbReference type="Pfam" id="PF13181">
    <property type="entry name" value="TPR_8"/>
    <property type="match status" value="1"/>
</dbReference>
<keyword evidence="6" id="KW-0418">Kinase</keyword>
<evidence type="ECO:0000256" key="6">
    <source>
        <dbReference type="ARBA" id="ARBA00022777"/>
    </source>
</evidence>
<dbReference type="PROSITE" id="PS50005">
    <property type="entry name" value="TPR"/>
    <property type="match status" value="3"/>
</dbReference>
<organism evidence="12 13">
    <name type="scientific">Moheibacter sediminis</name>
    <dbReference type="NCBI Taxonomy" id="1434700"/>
    <lineage>
        <taxon>Bacteria</taxon>
        <taxon>Pseudomonadati</taxon>
        <taxon>Bacteroidota</taxon>
        <taxon>Flavobacteriia</taxon>
        <taxon>Flavobacteriales</taxon>
        <taxon>Weeksellaceae</taxon>
        <taxon>Moheibacter</taxon>
    </lineage>
</organism>
<dbReference type="InterPro" id="IPR019734">
    <property type="entry name" value="TPR_rpt"/>
</dbReference>
<dbReference type="STRING" id="1434700.SAMN06296427_105107"/>
<keyword evidence="13" id="KW-1185">Reference proteome</keyword>
<evidence type="ECO:0000259" key="11">
    <source>
        <dbReference type="PROSITE" id="PS50109"/>
    </source>
</evidence>
<keyword evidence="10" id="KW-0812">Transmembrane</keyword>
<dbReference type="Pfam" id="PF02518">
    <property type="entry name" value="HATPase_c"/>
    <property type="match status" value="1"/>
</dbReference>
<evidence type="ECO:0000256" key="8">
    <source>
        <dbReference type="ARBA" id="ARBA00023012"/>
    </source>
</evidence>
<protein>
    <recommendedName>
        <fullName evidence="2">histidine kinase</fullName>
        <ecNumber evidence="2">2.7.13.3</ecNumber>
    </recommendedName>
</protein>
<dbReference type="SMART" id="SM00387">
    <property type="entry name" value="HATPase_c"/>
    <property type="match status" value="1"/>
</dbReference>
<name>A0A1W2AXC5_9FLAO</name>
<feature type="domain" description="Histidine kinase" evidence="11">
    <location>
        <begin position="455"/>
        <end position="650"/>
    </location>
</feature>
<dbReference type="SUPFAM" id="SSF55874">
    <property type="entry name" value="ATPase domain of HSP90 chaperone/DNA topoisomerase II/histidine kinase"/>
    <property type="match status" value="1"/>
</dbReference>
<dbReference type="InterPro" id="IPR050482">
    <property type="entry name" value="Sensor_HK_TwoCompSys"/>
</dbReference>
<keyword evidence="4" id="KW-0808">Transferase</keyword>
<gene>
    <name evidence="12" type="ORF">SAMN06296427_105107</name>
</gene>
<keyword evidence="8" id="KW-0902">Two-component regulatory system</keyword>
<feature type="repeat" description="TPR" evidence="9">
    <location>
        <begin position="167"/>
        <end position="200"/>
    </location>
</feature>
<comment type="catalytic activity">
    <reaction evidence="1">
        <text>ATP + protein L-histidine = ADP + protein N-phospho-L-histidine.</text>
        <dbReference type="EC" id="2.7.13.3"/>
    </reaction>
</comment>
<dbReference type="SMART" id="SM00028">
    <property type="entry name" value="TPR"/>
    <property type="match status" value="7"/>
</dbReference>